<evidence type="ECO:0000313" key="2">
    <source>
        <dbReference type="Proteomes" id="UP001055732"/>
    </source>
</evidence>
<dbReference type="EMBL" id="CP099582">
    <property type="protein sequence ID" value="USS40266.1"/>
    <property type="molecule type" value="Genomic_DNA"/>
</dbReference>
<dbReference type="KEGG" id="tagg:NF865_08025"/>
<dbReference type="AlphaFoldDB" id="A0A9E7MWW6"/>
<sequence length="201" mass="22454">MAYPLLHIAGDRTETLEPKRNARSSADRIRPLIEWTTLKVSGKPRVYGSILKINRLHRGSVESAVTSFPMAVMYGESDYTLTLLYLLNDDLIRASEFSVKDFERAAWGISRIGSRESVISVESVELGKGRIMEKEIAETAYAFPLTGKKVQGNGVVQGVIDWKEGIGNYSKARIMVMFYPEGKVKVEGRLRVIDVGEEVVL</sequence>
<protein>
    <submittedName>
        <fullName evidence="1">Type I-A CRISPR-associated protein Cas5a</fullName>
    </submittedName>
</protein>
<evidence type="ECO:0000313" key="1">
    <source>
        <dbReference type="EMBL" id="USS40266.1"/>
    </source>
</evidence>
<dbReference type="Gene3D" id="3.30.70.3120">
    <property type="match status" value="1"/>
</dbReference>
<dbReference type="InterPro" id="IPR053725">
    <property type="entry name" value="CRISPR_Cas5_sf"/>
</dbReference>
<name>A0A9E7MWW6_THEAG</name>
<gene>
    <name evidence="1" type="primary">cas5a</name>
    <name evidence="1" type="ORF">NF865_08025</name>
</gene>
<dbReference type="Proteomes" id="UP001055732">
    <property type="component" value="Chromosome"/>
</dbReference>
<dbReference type="InterPro" id="IPR010153">
    <property type="entry name" value="CRISPR-assoc_prot_Cas5a-typ"/>
</dbReference>
<accession>A0A9E7MWW6</accession>
<reference evidence="1" key="2">
    <citation type="submission" date="2022-06" db="EMBL/GenBank/DDBJ databases">
        <authorList>
            <person name="Park Y.-J."/>
        </authorList>
    </citation>
    <scope>NUCLEOTIDE SEQUENCE</scope>
    <source>
        <strain evidence="1">TY</strain>
    </source>
</reference>
<keyword evidence="2" id="KW-1185">Reference proteome</keyword>
<reference evidence="1" key="1">
    <citation type="journal article" date="1998" name="Int. J. Syst. Bacteriol. 48 Pt">
        <title>Thermococcus guaymasensis sp. nov. and Thermococcus aggregans sp. nov., two novel thermophilic archaea isolated from the Guaymas Basin hydrothermal vent site.</title>
        <authorList>
            <person name="Canganella F."/>
            <person name="Jones W.J."/>
            <person name="Gambacorta A."/>
            <person name="Antranikian G."/>
        </authorList>
    </citation>
    <scope>NUCLEOTIDE SEQUENCE</scope>
    <source>
        <strain evidence="1">TY</strain>
    </source>
</reference>
<dbReference type="NCBIfam" id="TIGR01874">
    <property type="entry name" value="cas_cas5a"/>
    <property type="match status" value="1"/>
</dbReference>
<proteinExistence type="predicted"/>
<organism evidence="1 2">
    <name type="scientific">Thermococcus aggregans</name>
    <dbReference type="NCBI Taxonomy" id="110163"/>
    <lineage>
        <taxon>Archaea</taxon>
        <taxon>Methanobacteriati</taxon>
        <taxon>Methanobacteriota</taxon>
        <taxon>Thermococci</taxon>
        <taxon>Thermococcales</taxon>
        <taxon>Thermococcaceae</taxon>
        <taxon>Thermococcus</taxon>
    </lineage>
</organism>